<keyword evidence="4" id="KW-0460">Magnesium</keyword>
<dbReference type="Pfam" id="PF05761">
    <property type="entry name" value="5_nucleotid"/>
    <property type="match status" value="1"/>
</dbReference>
<proteinExistence type="inferred from homology"/>
<reference evidence="5 6" key="1">
    <citation type="submission" date="2022-01" db="EMBL/GenBank/DDBJ databases">
        <title>A chromosomal length assembly of Cordylochernes scorpioides.</title>
        <authorList>
            <person name="Zeh D."/>
            <person name="Zeh J."/>
        </authorList>
    </citation>
    <scope>NUCLEOTIDE SEQUENCE [LARGE SCALE GENOMIC DNA]</scope>
    <source>
        <strain evidence="5">IN4F17</strain>
        <tissue evidence="5">Whole Body</tissue>
    </source>
</reference>
<name>A0ABY6LJA4_9ARAC</name>
<evidence type="ECO:0000256" key="2">
    <source>
        <dbReference type="ARBA" id="ARBA00022723"/>
    </source>
</evidence>
<evidence type="ECO:0000256" key="1">
    <source>
        <dbReference type="ARBA" id="ARBA00009589"/>
    </source>
</evidence>
<sequence length="432" mass="49147">MESSSSSSFIQDGFIHPAETLIKAKNHGFLLRDGSGFRYNMPERLEQVLANYDAVGFDMDHTLCHYNLESLNCILYKLHADFLIGKKGYNPKFLRQSYASGKHFIQKGLILDKQRGNILKISHDHRILRGYHGTNPLGVEELKAIYGSDLKWKELEGFPQKQASSKSPNSYYIFYDFFVVFASLICTRIVDTLDSEAGPQEIYNFWSDVYEGLEYIFSTNGGFYENLLGSPELYIKKSSPAFKSWLQSLNTKHRTKLFLLSNSPMDFVSFLCSYCLGPSWNEHFDIVITDGDKPSFFMSDSNFQIITQDTTETVSKENLTSNIIYSKGNWKDLLYFFNNYSDIPLEKVIYFGDSFLSDIFSPVSNSCCHTAAIVEELQLEGLPDSQDGPWGSFFKDKFAEDSSKEVVPLCYGTICHNATLIIPSLDDLAKDL</sequence>
<organism evidence="5 6">
    <name type="scientific">Cordylochernes scorpioides</name>
    <dbReference type="NCBI Taxonomy" id="51811"/>
    <lineage>
        <taxon>Eukaryota</taxon>
        <taxon>Metazoa</taxon>
        <taxon>Ecdysozoa</taxon>
        <taxon>Arthropoda</taxon>
        <taxon>Chelicerata</taxon>
        <taxon>Arachnida</taxon>
        <taxon>Pseudoscorpiones</taxon>
        <taxon>Cheliferoidea</taxon>
        <taxon>Chernetidae</taxon>
        <taxon>Cordylochernes</taxon>
    </lineage>
</organism>
<dbReference type="InterPro" id="IPR008380">
    <property type="entry name" value="HAD-SF_hydro_IG_5-nucl"/>
</dbReference>
<keyword evidence="2" id="KW-0479">Metal-binding</keyword>
<gene>
    <name evidence="5" type="ORF">LAZ67_20000193</name>
</gene>
<evidence type="ECO:0000256" key="3">
    <source>
        <dbReference type="ARBA" id="ARBA00022801"/>
    </source>
</evidence>
<keyword evidence="6" id="KW-1185">Reference proteome</keyword>
<evidence type="ECO:0000256" key="4">
    <source>
        <dbReference type="ARBA" id="ARBA00022842"/>
    </source>
</evidence>
<accession>A0ABY6LJA4</accession>
<dbReference type="Proteomes" id="UP001235939">
    <property type="component" value="Chromosome 20"/>
</dbReference>
<dbReference type="InterPro" id="IPR036412">
    <property type="entry name" value="HAD-like_sf"/>
</dbReference>
<protein>
    <submittedName>
        <fullName evidence="5">NT5DC1</fullName>
    </submittedName>
</protein>
<comment type="similarity">
    <text evidence="1">Belongs to the 5'(3')-deoxyribonucleotidase family.</text>
</comment>
<dbReference type="Gene3D" id="3.40.50.1000">
    <property type="entry name" value="HAD superfamily/HAD-like"/>
    <property type="match status" value="1"/>
</dbReference>
<dbReference type="SUPFAM" id="SSF56784">
    <property type="entry name" value="HAD-like"/>
    <property type="match status" value="1"/>
</dbReference>
<evidence type="ECO:0000313" key="5">
    <source>
        <dbReference type="EMBL" id="UYV81158.1"/>
    </source>
</evidence>
<keyword evidence="3" id="KW-0378">Hydrolase</keyword>
<dbReference type="InterPro" id="IPR023214">
    <property type="entry name" value="HAD_sf"/>
</dbReference>
<evidence type="ECO:0000313" key="6">
    <source>
        <dbReference type="Proteomes" id="UP001235939"/>
    </source>
</evidence>
<dbReference type="PANTHER" id="PTHR12103:SF38">
    <property type="entry name" value="5'-NUCLEOTIDASE DOMAIN-CONTAINING PROTEIN 1"/>
    <property type="match status" value="1"/>
</dbReference>
<dbReference type="PANTHER" id="PTHR12103">
    <property type="entry name" value="5'-NUCLEOTIDASE DOMAIN-CONTAINING"/>
    <property type="match status" value="1"/>
</dbReference>
<dbReference type="EMBL" id="CP092882">
    <property type="protein sequence ID" value="UYV81158.1"/>
    <property type="molecule type" value="Genomic_DNA"/>
</dbReference>